<dbReference type="InterPro" id="IPR036086">
    <property type="entry name" value="ParB/Sulfiredoxin_sf"/>
</dbReference>
<dbReference type="EMBL" id="MZ171369">
    <property type="protein sequence ID" value="QXM18669.1"/>
    <property type="molecule type" value="Genomic_DNA"/>
</dbReference>
<evidence type="ECO:0000259" key="4">
    <source>
        <dbReference type="Pfam" id="PF01555"/>
    </source>
</evidence>
<feature type="domain" description="DNA methylase N-4/N-6" evidence="4">
    <location>
        <begin position="336"/>
        <end position="396"/>
    </location>
</feature>
<dbReference type="GO" id="GO:0032259">
    <property type="term" value="P:methylation"/>
    <property type="evidence" value="ECO:0007669"/>
    <property type="project" value="UniProtKB-KW"/>
</dbReference>
<dbReference type="Pfam" id="PF01555">
    <property type="entry name" value="N6_N4_Mtase"/>
    <property type="match status" value="1"/>
</dbReference>
<dbReference type="InterPro" id="IPR002052">
    <property type="entry name" value="DNA_methylase_N6_adenine_CS"/>
</dbReference>
<keyword evidence="3" id="KW-0808">Transferase</keyword>
<dbReference type="PRINTS" id="PR00508">
    <property type="entry name" value="S21N4MTFRASE"/>
</dbReference>
<keyword evidence="2" id="KW-0489">Methyltransferase</keyword>
<evidence type="ECO:0000256" key="2">
    <source>
        <dbReference type="ARBA" id="ARBA00022603"/>
    </source>
</evidence>
<dbReference type="PANTHER" id="PTHR13370">
    <property type="entry name" value="RNA METHYLASE-RELATED"/>
    <property type="match status" value="1"/>
</dbReference>
<dbReference type="CDD" id="cd02440">
    <property type="entry name" value="AdoMet_MTases"/>
    <property type="match status" value="1"/>
</dbReference>
<comment type="similarity">
    <text evidence="1">Belongs to the N(4)/N(6)-methyltransferase family.</text>
</comment>
<dbReference type="PANTHER" id="PTHR13370:SF3">
    <property type="entry name" value="TRNA (GUANINE(10)-N2)-METHYLTRANSFERASE HOMOLOG"/>
    <property type="match status" value="1"/>
</dbReference>
<dbReference type="GO" id="GO:0008170">
    <property type="term" value="F:N-methyltransferase activity"/>
    <property type="evidence" value="ECO:0007669"/>
    <property type="project" value="InterPro"/>
</dbReference>
<dbReference type="Proteomes" id="UP000827556">
    <property type="component" value="Segment"/>
</dbReference>
<dbReference type="SUPFAM" id="SSF53335">
    <property type="entry name" value="S-adenosyl-L-methionine-dependent methyltransferases"/>
    <property type="match status" value="1"/>
</dbReference>
<dbReference type="SUPFAM" id="SSF110849">
    <property type="entry name" value="ParB/Sulfiredoxin"/>
    <property type="match status" value="1"/>
</dbReference>
<dbReference type="InterPro" id="IPR001091">
    <property type="entry name" value="RM_Methyltransferase"/>
</dbReference>
<proteinExistence type="inferred from homology"/>
<dbReference type="InterPro" id="IPR029063">
    <property type="entry name" value="SAM-dependent_MTases_sf"/>
</dbReference>
<sequence length="405" mass="45763">MITIDPEFKALIPPLLPEERKGLEESILKEGCRDALVVWKGHNILVDGHNRYEICAAHGKPFETVEMEFASRDDAMVWIIDNQFSRRNLTPFARGELALKRKHIIAAKAKENQGRRTDLNLLENSPKSKPIDTRAEVAKIAGVSDNTIARVEKIVQKAPEEVKEKLRRGDPGVSINKVFNDIKKEETLQRHREELAEKGAAVVKLPPSVQVYHGDFLKDYHILGEGSVDCIITDPPYVKDWLENYEGFARAAEYVLKPGGFLITYVGHIHLDRILDQMCRHLDFYWIAALKHAGTTKAVHSRSVMCGFKPILIFHKPPRMAPKRYFCDVILGTGREKSAHEWQQGKEELRQIFEPFTDPGDTVLDPFMGSGTVLDMAREMGRKAIGFDIDAVNVQIVRGRVAGVP</sequence>
<dbReference type="Gene3D" id="3.40.50.150">
    <property type="entry name" value="Vaccinia Virus protein VP39"/>
    <property type="match status" value="1"/>
</dbReference>
<dbReference type="InterPro" id="IPR002941">
    <property type="entry name" value="DNA_methylase_N4/N6"/>
</dbReference>
<evidence type="ECO:0000313" key="5">
    <source>
        <dbReference type="EMBL" id="QXM18669.1"/>
    </source>
</evidence>
<evidence type="ECO:0000256" key="1">
    <source>
        <dbReference type="ARBA" id="ARBA00006594"/>
    </source>
</evidence>
<protein>
    <submittedName>
        <fullName evidence="5">Plasmid replication/partition related protein</fullName>
    </submittedName>
</protein>
<evidence type="ECO:0000256" key="3">
    <source>
        <dbReference type="ARBA" id="ARBA00022679"/>
    </source>
</evidence>
<name>A0AA49AMP1_9CAUD</name>
<accession>A0AA49AMP1</accession>
<organism evidence="5 6">
    <name type="scientific">Methanoculleus virus Blf4</name>
    <dbReference type="NCBI Taxonomy" id="3070925"/>
    <lineage>
        <taxon>Viruses</taxon>
        <taxon>Duplodnaviria</taxon>
        <taxon>Heunggongvirae</taxon>
        <taxon>Uroviricota</taxon>
        <taxon>Caudoviricetes</taxon>
        <taxon>Pungoviridae</taxon>
        <taxon>Flagovirus</taxon>
        <taxon>Flagovirus limi</taxon>
    </lineage>
</organism>
<dbReference type="PROSITE" id="PS00092">
    <property type="entry name" value="N6_MTASE"/>
    <property type="match status" value="1"/>
</dbReference>
<keyword evidence="6" id="KW-1185">Reference proteome</keyword>
<reference evidence="6" key="1">
    <citation type="submission" date="2021-05" db="EMBL/GenBank/DDBJ databases">
        <authorList>
            <person name="Kupczok A."/>
            <person name="Weidenbach K."/>
            <person name="Wolf S."/>
            <person name="Fischer M.A."/>
            <person name="Kern T."/>
            <person name="Reetz J."/>
            <person name="Urbanska N."/>
            <person name="Kunzel S."/>
            <person name="Schmitz R.A."/>
            <person name="Rother M."/>
        </authorList>
    </citation>
    <scope>NUCLEOTIDE SEQUENCE [LARGE SCALE GENOMIC DNA]</scope>
</reference>
<dbReference type="GO" id="GO:0003677">
    <property type="term" value="F:DNA binding"/>
    <property type="evidence" value="ECO:0007669"/>
    <property type="project" value="InterPro"/>
</dbReference>
<evidence type="ECO:0000313" key="6">
    <source>
        <dbReference type="Proteomes" id="UP000827556"/>
    </source>
</evidence>